<dbReference type="Proteomes" id="UP000467252">
    <property type="component" value="Chromosome"/>
</dbReference>
<reference evidence="1 2" key="1">
    <citation type="journal article" date="2019" name="Emerg. Microbes Infect.">
        <title>Comprehensive subspecies identification of 175 nontuberculous mycobacteria species based on 7547 genomic profiles.</title>
        <authorList>
            <person name="Matsumoto Y."/>
            <person name="Kinjo T."/>
            <person name="Motooka D."/>
            <person name="Nabeya D."/>
            <person name="Jung N."/>
            <person name="Uechi K."/>
            <person name="Horii T."/>
            <person name="Iida T."/>
            <person name="Fujita J."/>
            <person name="Nakamura S."/>
        </authorList>
    </citation>
    <scope>NUCLEOTIDE SEQUENCE [LARGE SCALE GENOMIC DNA]</scope>
    <source>
        <strain evidence="1 2">JCM 6370</strain>
    </source>
</reference>
<evidence type="ECO:0000313" key="2">
    <source>
        <dbReference type="Proteomes" id="UP000467252"/>
    </source>
</evidence>
<sequence>MCELKDGHIEVWPRWLDPIENPDPDVPTVLTFDETEDLYQTLFRLRRIGKGEVTE</sequence>
<keyword evidence="2" id="KW-1185">Reference proteome</keyword>
<protein>
    <submittedName>
        <fullName evidence="1">Uncharacterized protein</fullName>
    </submittedName>
</protein>
<evidence type="ECO:0000313" key="1">
    <source>
        <dbReference type="EMBL" id="BBY82011.1"/>
    </source>
</evidence>
<accession>A0A7I7UMC4</accession>
<name>A0A7I7UMC4_MYCPV</name>
<proteinExistence type="predicted"/>
<dbReference type="EMBL" id="AP022599">
    <property type="protein sequence ID" value="BBY82011.1"/>
    <property type="molecule type" value="Genomic_DNA"/>
</dbReference>
<gene>
    <name evidence="1" type="ORF">MPUL_31690</name>
</gene>
<dbReference type="AlphaFoldDB" id="A0A7I7UMC4"/>
<organism evidence="1 2">
    <name type="scientific">Mycolicibacterium pulveris</name>
    <name type="common">Mycobacterium pulveris</name>
    <dbReference type="NCBI Taxonomy" id="36813"/>
    <lineage>
        <taxon>Bacteria</taxon>
        <taxon>Bacillati</taxon>
        <taxon>Actinomycetota</taxon>
        <taxon>Actinomycetes</taxon>
        <taxon>Mycobacteriales</taxon>
        <taxon>Mycobacteriaceae</taxon>
        <taxon>Mycolicibacterium</taxon>
    </lineage>
</organism>